<reference evidence="1" key="1">
    <citation type="journal article" date="2023" name="Science">
        <title>Genome structures resolve the early diversification of teleost fishes.</title>
        <authorList>
            <person name="Parey E."/>
            <person name="Louis A."/>
            <person name="Montfort J."/>
            <person name="Bouchez O."/>
            <person name="Roques C."/>
            <person name="Iampietro C."/>
            <person name="Lluch J."/>
            <person name="Castinel A."/>
            <person name="Donnadieu C."/>
            <person name="Desvignes T."/>
            <person name="Floi Bucao C."/>
            <person name="Jouanno E."/>
            <person name="Wen M."/>
            <person name="Mejri S."/>
            <person name="Dirks R."/>
            <person name="Jansen H."/>
            <person name="Henkel C."/>
            <person name="Chen W.J."/>
            <person name="Zahm M."/>
            <person name="Cabau C."/>
            <person name="Klopp C."/>
            <person name="Thompson A.W."/>
            <person name="Robinson-Rechavi M."/>
            <person name="Braasch I."/>
            <person name="Lecointre G."/>
            <person name="Bobe J."/>
            <person name="Postlethwait J.H."/>
            <person name="Berthelot C."/>
            <person name="Roest Crollius H."/>
            <person name="Guiguen Y."/>
        </authorList>
    </citation>
    <scope>NUCLEOTIDE SEQUENCE</scope>
    <source>
        <strain evidence="1">WJC10195</strain>
    </source>
</reference>
<evidence type="ECO:0000313" key="2">
    <source>
        <dbReference type="Proteomes" id="UP001152622"/>
    </source>
</evidence>
<keyword evidence="2" id="KW-1185">Reference proteome</keyword>
<organism evidence="1 2">
    <name type="scientific">Synaphobranchus kaupii</name>
    <name type="common">Kaup's arrowtooth eel</name>
    <dbReference type="NCBI Taxonomy" id="118154"/>
    <lineage>
        <taxon>Eukaryota</taxon>
        <taxon>Metazoa</taxon>
        <taxon>Chordata</taxon>
        <taxon>Craniata</taxon>
        <taxon>Vertebrata</taxon>
        <taxon>Euteleostomi</taxon>
        <taxon>Actinopterygii</taxon>
        <taxon>Neopterygii</taxon>
        <taxon>Teleostei</taxon>
        <taxon>Anguilliformes</taxon>
        <taxon>Synaphobranchidae</taxon>
        <taxon>Synaphobranchus</taxon>
    </lineage>
</organism>
<name>A0A9Q1IC66_SYNKA</name>
<dbReference type="Proteomes" id="UP001152622">
    <property type="component" value="Chromosome 21"/>
</dbReference>
<dbReference type="EMBL" id="JAINUF010000021">
    <property type="protein sequence ID" value="KAJ8334304.1"/>
    <property type="molecule type" value="Genomic_DNA"/>
</dbReference>
<accession>A0A9Q1IC66</accession>
<evidence type="ECO:0000313" key="1">
    <source>
        <dbReference type="EMBL" id="KAJ8334304.1"/>
    </source>
</evidence>
<proteinExistence type="predicted"/>
<gene>
    <name evidence="1" type="ORF">SKAU_G00399430</name>
</gene>
<dbReference type="AlphaFoldDB" id="A0A9Q1IC66"/>
<protein>
    <submittedName>
        <fullName evidence="1">Uncharacterized protein</fullName>
    </submittedName>
</protein>
<comment type="caution">
    <text evidence="1">The sequence shown here is derived from an EMBL/GenBank/DDBJ whole genome shotgun (WGS) entry which is preliminary data.</text>
</comment>
<sequence>MSAWLQSITGAVRLGRACGAARSTGGGRGGPAAEPSPVRYQMTDGFISGGGSRGGNGGSLCVHVCQAQHHTPLVSDLHHPQPLHRRGILCVNCGPRTAADFQEPQQQNSTECFLVFYTVISGQKKCSGPAFPCRFPKRPSLCLWHQDVFA</sequence>